<dbReference type="CDD" id="cd07067">
    <property type="entry name" value="HP_PGM_like"/>
    <property type="match status" value="1"/>
</dbReference>
<dbReference type="SUPFAM" id="SSF53254">
    <property type="entry name" value="Phosphoglycerate mutase-like"/>
    <property type="match status" value="1"/>
</dbReference>
<dbReference type="InterPro" id="IPR029033">
    <property type="entry name" value="His_PPase_superfam"/>
</dbReference>
<dbReference type="OrthoDB" id="2185101at2"/>
<dbReference type="AlphaFoldDB" id="A0A5D0CXT8"/>
<dbReference type="EMBL" id="VSDO01000001">
    <property type="protein sequence ID" value="TYA14500.1"/>
    <property type="molecule type" value="Genomic_DNA"/>
</dbReference>
<comment type="caution">
    <text evidence="2">The sequence shown here is derived from an EMBL/GenBank/DDBJ whole genome shotgun (WGS) entry which is preliminary data.</text>
</comment>
<dbReference type="GO" id="GO:0005737">
    <property type="term" value="C:cytoplasm"/>
    <property type="evidence" value="ECO:0007669"/>
    <property type="project" value="TreeGrafter"/>
</dbReference>
<dbReference type="Gene3D" id="3.40.50.1240">
    <property type="entry name" value="Phosphoglycerate mutase-like"/>
    <property type="match status" value="1"/>
</dbReference>
<dbReference type="Pfam" id="PF00300">
    <property type="entry name" value="His_Phos_1"/>
    <property type="match status" value="1"/>
</dbReference>
<dbReference type="InterPro" id="IPR013078">
    <property type="entry name" value="His_Pase_superF_clade-1"/>
</dbReference>
<reference evidence="2 3" key="1">
    <citation type="submission" date="2019-08" db="EMBL/GenBank/DDBJ databases">
        <title>Genome sequencing of Paenibacillus faecis DSM 23593(T).</title>
        <authorList>
            <person name="Kook J.-K."/>
            <person name="Park S.-N."/>
            <person name="Lim Y.K."/>
        </authorList>
    </citation>
    <scope>NUCLEOTIDE SEQUENCE [LARGE SCALE GENOMIC DNA]</scope>
    <source>
        <strain evidence="2 3">DSM 23593</strain>
    </source>
</reference>
<organism evidence="2 3">
    <name type="scientific">Paenibacillus faecis</name>
    <dbReference type="NCBI Taxonomy" id="862114"/>
    <lineage>
        <taxon>Bacteria</taxon>
        <taxon>Bacillati</taxon>
        <taxon>Bacillota</taxon>
        <taxon>Bacilli</taxon>
        <taxon>Bacillales</taxon>
        <taxon>Paenibacillaceae</taxon>
        <taxon>Paenibacillus</taxon>
    </lineage>
</organism>
<dbReference type="RefSeq" id="WP_148450096.1">
    <property type="nucleotide sequence ID" value="NZ_VSDO01000001.1"/>
</dbReference>
<feature type="binding site" evidence="1">
    <location>
        <position position="55"/>
    </location>
    <ligand>
        <name>substrate</name>
    </ligand>
</feature>
<sequence length="189" mass="21549">MNTIIYMVRHGESPKVEGNERTRGLTEKGKTDAKRITELLKHEGIDVFFSSPYSRAIMTLEELAQTAGKQIQLHEDLRELTFSNDDKITSDKELYPLVSKMFSNRAAVSPGGESAIGCQTRAVAVLKEILTKNRGQRIAIGTHGAVMTLIMEHFDSSYDFDFLMRTSKPDVYRMEFKDDELIKVERLWK</sequence>
<evidence type="ECO:0000313" key="2">
    <source>
        <dbReference type="EMBL" id="TYA14500.1"/>
    </source>
</evidence>
<proteinExistence type="predicted"/>
<keyword evidence="3" id="KW-1185">Reference proteome</keyword>
<dbReference type="PANTHER" id="PTHR48100:SF59">
    <property type="entry name" value="ADENOSYLCOBALAMIN_ALPHA-RIBAZOLE PHOSPHATASE"/>
    <property type="match status" value="1"/>
</dbReference>
<gene>
    <name evidence="2" type="ORF">FRY98_02095</name>
</gene>
<evidence type="ECO:0000313" key="3">
    <source>
        <dbReference type="Proteomes" id="UP000325218"/>
    </source>
</evidence>
<dbReference type="SMART" id="SM00855">
    <property type="entry name" value="PGAM"/>
    <property type="match status" value="1"/>
</dbReference>
<dbReference type="GO" id="GO:0016791">
    <property type="term" value="F:phosphatase activity"/>
    <property type="evidence" value="ECO:0007669"/>
    <property type="project" value="TreeGrafter"/>
</dbReference>
<dbReference type="Proteomes" id="UP000325218">
    <property type="component" value="Unassembled WGS sequence"/>
</dbReference>
<protein>
    <submittedName>
        <fullName evidence="2">Histidine phosphatase family protein</fullName>
    </submittedName>
</protein>
<evidence type="ECO:0000256" key="1">
    <source>
        <dbReference type="PIRSR" id="PIRSR613078-2"/>
    </source>
</evidence>
<dbReference type="InterPro" id="IPR050275">
    <property type="entry name" value="PGM_Phosphatase"/>
</dbReference>
<accession>A0A5D0CXT8</accession>
<name>A0A5D0CXT8_9BACL</name>
<dbReference type="PANTHER" id="PTHR48100">
    <property type="entry name" value="BROAD-SPECIFICITY PHOSPHATASE YOR283W-RELATED"/>
    <property type="match status" value="1"/>
</dbReference>